<keyword evidence="2" id="KW-1185">Reference proteome</keyword>
<accession>A0AAN9Z407</accession>
<dbReference type="AlphaFoldDB" id="A0AAN9Z407"/>
<dbReference type="EMBL" id="JAZDUA010000222">
    <property type="protein sequence ID" value="KAK7863731.1"/>
    <property type="molecule type" value="Genomic_DNA"/>
</dbReference>
<dbReference type="Proteomes" id="UP001378592">
    <property type="component" value="Unassembled WGS sequence"/>
</dbReference>
<sequence>MDHVCIHEINISITFAALLNRFICFNATLGRTWSDSVVKSGNEWCNKLAGKPYKSGVKTFNGKTIYNKILRIDELPSRASI</sequence>
<proteinExistence type="predicted"/>
<protein>
    <submittedName>
        <fullName evidence="1">Uncharacterized protein</fullName>
    </submittedName>
</protein>
<evidence type="ECO:0000313" key="1">
    <source>
        <dbReference type="EMBL" id="KAK7863731.1"/>
    </source>
</evidence>
<reference evidence="1 2" key="1">
    <citation type="submission" date="2024-03" db="EMBL/GenBank/DDBJ databases">
        <title>The genome assembly and annotation of the cricket Gryllus longicercus Weissman &amp; Gray.</title>
        <authorList>
            <person name="Szrajer S."/>
            <person name="Gray D."/>
            <person name="Ylla G."/>
        </authorList>
    </citation>
    <scope>NUCLEOTIDE SEQUENCE [LARGE SCALE GENOMIC DNA]</scope>
    <source>
        <strain evidence="1">DAG 2021-001</strain>
        <tissue evidence="1">Whole body minus gut</tissue>
    </source>
</reference>
<comment type="caution">
    <text evidence="1">The sequence shown here is derived from an EMBL/GenBank/DDBJ whole genome shotgun (WGS) entry which is preliminary data.</text>
</comment>
<gene>
    <name evidence="1" type="ORF">R5R35_011138</name>
</gene>
<evidence type="ECO:0000313" key="2">
    <source>
        <dbReference type="Proteomes" id="UP001378592"/>
    </source>
</evidence>
<name>A0AAN9Z407_9ORTH</name>
<organism evidence="1 2">
    <name type="scientific">Gryllus longicercus</name>
    <dbReference type="NCBI Taxonomy" id="2509291"/>
    <lineage>
        <taxon>Eukaryota</taxon>
        <taxon>Metazoa</taxon>
        <taxon>Ecdysozoa</taxon>
        <taxon>Arthropoda</taxon>
        <taxon>Hexapoda</taxon>
        <taxon>Insecta</taxon>
        <taxon>Pterygota</taxon>
        <taxon>Neoptera</taxon>
        <taxon>Polyneoptera</taxon>
        <taxon>Orthoptera</taxon>
        <taxon>Ensifera</taxon>
        <taxon>Gryllidea</taxon>
        <taxon>Grylloidea</taxon>
        <taxon>Gryllidae</taxon>
        <taxon>Gryllinae</taxon>
        <taxon>Gryllus</taxon>
    </lineage>
</organism>